<feature type="region of interest" description="Disordered" evidence="1">
    <location>
        <begin position="249"/>
        <end position="281"/>
    </location>
</feature>
<gene>
    <name evidence="2" type="ORF">MNOR_LOCUS13889</name>
</gene>
<feature type="region of interest" description="Disordered" evidence="1">
    <location>
        <begin position="435"/>
        <end position="468"/>
    </location>
</feature>
<protein>
    <submittedName>
        <fullName evidence="2">Uncharacterized protein</fullName>
    </submittedName>
</protein>
<accession>A0AAV2QN20</accession>
<dbReference type="EMBL" id="CAXKWB010008130">
    <property type="protein sequence ID" value="CAL4089747.1"/>
    <property type="molecule type" value="Genomic_DNA"/>
</dbReference>
<evidence type="ECO:0000313" key="2">
    <source>
        <dbReference type="EMBL" id="CAL4089747.1"/>
    </source>
</evidence>
<feature type="region of interest" description="Disordered" evidence="1">
    <location>
        <begin position="186"/>
        <end position="206"/>
    </location>
</feature>
<proteinExistence type="predicted"/>
<feature type="compositionally biased region" description="Basic residues" evidence="1">
    <location>
        <begin position="186"/>
        <end position="204"/>
    </location>
</feature>
<feature type="compositionally biased region" description="Basic residues" evidence="1">
    <location>
        <begin position="249"/>
        <end position="270"/>
    </location>
</feature>
<keyword evidence="3" id="KW-1185">Reference proteome</keyword>
<name>A0AAV2QN20_MEGNR</name>
<dbReference type="AlphaFoldDB" id="A0AAV2QN20"/>
<evidence type="ECO:0000313" key="3">
    <source>
        <dbReference type="Proteomes" id="UP001497623"/>
    </source>
</evidence>
<feature type="region of interest" description="Disordered" evidence="1">
    <location>
        <begin position="545"/>
        <end position="588"/>
    </location>
</feature>
<organism evidence="2 3">
    <name type="scientific">Meganyctiphanes norvegica</name>
    <name type="common">Northern krill</name>
    <name type="synonym">Thysanopoda norvegica</name>
    <dbReference type="NCBI Taxonomy" id="48144"/>
    <lineage>
        <taxon>Eukaryota</taxon>
        <taxon>Metazoa</taxon>
        <taxon>Ecdysozoa</taxon>
        <taxon>Arthropoda</taxon>
        <taxon>Crustacea</taxon>
        <taxon>Multicrustacea</taxon>
        <taxon>Malacostraca</taxon>
        <taxon>Eumalacostraca</taxon>
        <taxon>Eucarida</taxon>
        <taxon>Euphausiacea</taxon>
        <taxon>Euphausiidae</taxon>
        <taxon>Meganyctiphanes</taxon>
    </lineage>
</organism>
<feature type="non-terminal residue" evidence="2">
    <location>
        <position position="1"/>
    </location>
</feature>
<sequence length="588" mass="64444">KQWCVTSDHIRDSLTTRSGLINKESTLTNNKITRLPGLQIKGQQVNNYHHPLVLRSTEETVKKSSRWSPASSRLRGSGVYLSELLRHLSTRRCREALGRPSRQHYTTINSNTRPQQGRPNIITKALIQPTNRGPVIQKRDEEDLQLQHNQLTPTGGPSGTPATPGRYQKVVRSQVDSSVKRECQVPKRKATGRRIRGRKGHHIKNHDTSLKVKVPEARRRASSLEDILSLASPSPPASIYPSSNIKVVVRRSKQRPTRRRARPNKSRVSHHNISGSSVSLRGNSSRAVAAGTAAAHVSVAVVPHPPSVTTFFTHLDARPTPSVTTWAAAASPPPPQAQRRVCRHQWRPAPQSIAVPHLELTSLLASGSQHATTSPTAAADEQQSHICISSESRGTPRSVSLVLTPKEKRAVVGYFFKKNIVSFLSGDNSGEGLNTTSGGVHCDNEVTRRTTQLSSAPRSPPSPSKLSPIVPQTLVVMANETEQQQNMSNKQHSTGGDVKQVKGYRKKGLVNEKVLLERLSDMSIEDDALAPVIVLSSVEDIDDISPMESESAPCKTSGKKKGTMKQMNSLSLDVPCQNVMDEPKRPPM</sequence>
<evidence type="ECO:0000256" key="1">
    <source>
        <dbReference type="SAM" id="MobiDB-lite"/>
    </source>
</evidence>
<comment type="caution">
    <text evidence="2">The sequence shown here is derived from an EMBL/GenBank/DDBJ whole genome shotgun (WGS) entry which is preliminary data.</text>
</comment>
<reference evidence="2 3" key="1">
    <citation type="submission" date="2024-05" db="EMBL/GenBank/DDBJ databases">
        <authorList>
            <person name="Wallberg A."/>
        </authorList>
    </citation>
    <scope>NUCLEOTIDE SEQUENCE [LARGE SCALE GENOMIC DNA]</scope>
</reference>
<dbReference type="Proteomes" id="UP001497623">
    <property type="component" value="Unassembled WGS sequence"/>
</dbReference>